<comment type="caution">
    <text evidence="2">The sequence shown here is derived from an EMBL/GenBank/DDBJ whole genome shotgun (WGS) entry which is preliminary data.</text>
</comment>
<dbReference type="EMBL" id="CAJGYM010000021">
    <property type="protein sequence ID" value="CAD6191490.1"/>
    <property type="molecule type" value="Genomic_DNA"/>
</dbReference>
<accession>A0A8S1HDV9</accession>
<reference evidence="2" key="1">
    <citation type="submission" date="2020-10" db="EMBL/GenBank/DDBJ databases">
        <authorList>
            <person name="Kikuchi T."/>
        </authorList>
    </citation>
    <scope>NUCLEOTIDE SEQUENCE</scope>
    <source>
        <strain evidence="2">NKZ352</strain>
    </source>
</reference>
<feature type="region of interest" description="Disordered" evidence="1">
    <location>
        <begin position="235"/>
        <end position="258"/>
    </location>
</feature>
<dbReference type="OrthoDB" id="5793938at2759"/>
<sequence>MALYKLPKTGLVLLRNVEESEFDLGPIVFGALSDVRFAVLHLAGGDAFLKDFYRENVANATFLSFDENNPVDGSCSDFETDRYIVFPDLDLYFRIFGIPVTAQLLNILMKKFCVVALCSQVTVPPDVYKKFASFADVIFLLTSFNENKLEYRSTTMTVDPKGRLVVTNEKFTLVPGGKPKVEKVKVEDEENVTDEPKFELKSLQTAFDIGLELKDTEKAAKGSLMLPYMTNRQEDGVAIRDATRRKNPRRRSDHLRAG</sequence>
<proteinExistence type="predicted"/>
<evidence type="ECO:0000256" key="1">
    <source>
        <dbReference type="SAM" id="MobiDB-lite"/>
    </source>
</evidence>
<dbReference type="Proteomes" id="UP000835052">
    <property type="component" value="Unassembled WGS sequence"/>
</dbReference>
<name>A0A8S1HDV9_9PELO</name>
<gene>
    <name evidence="2" type="ORF">CAUJ_LOCUS7409</name>
</gene>
<dbReference type="AlphaFoldDB" id="A0A8S1HDV9"/>
<protein>
    <submittedName>
        <fullName evidence="2">Uncharacterized protein</fullName>
    </submittedName>
</protein>
<feature type="compositionally biased region" description="Basic and acidic residues" evidence="1">
    <location>
        <begin position="235"/>
        <end position="244"/>
    </location>
</feature>
<feature type="compositionally biased region" description="Basic residues" evidence="1">
    <location>
        <begin position="245"/>
        <end position="258"/>
    </location>
</feature>
<evidence type="ECO:0000313" key="2">
    <source>
        <dbReference type="EMBL" id="CAD6191490.1"/>
    </source>
</evidence>
<evidence type="ECO:0000313" key="3">
    <source>
        <dbReference type="Proteomes" id="UP000835052"/>
    </source>
</evidence>
<organism evidence="2 3">
    <name type="scientific">Caenorhabditis auriculariae</name>
    <dbReference type="NCBI Taxonomy" id="2777116"/>
    <lineage>
        <taxon>Eukaryota</taxon>
        <taxon>Metazoa</taxon>
        <taxon>Ecdysozoa</taxon>
        <taxon>Nematoda</taxon>
        <taxon>Chromadorea</taxon>
        <taxon>Rhabditida</taxon>
        <taxon>Rhabditina</taxon>
        <taxon>Rhabditomorpha</taxon>
        <taxon>Rhabditoidea</taxon>
        <taxon>Rhabditidae</taxon>
        <taxon>Peloderinae</taxon>
        <taxon>Caenorhabditis</taxon>
    </lineage>
</organism>
<keyword evidence="3" id="KW-1185">Reference proteome</keyword>